<keyword evidence="2" id="KW-1133">Transmembrane helix</keyword>
<sequence length="130" mass="15981">LNSFNFCESLFNCVYMSCCPIFFVLLCHFMQFENNDKKMTVDAKRKKFKLAAKRFKEKRQRDIRKYRQKINSRREKNHNLKEQLEMIVNETNYLRHIYTHNLKQNEKLIENVQKINKSLEERIQKIMSIK</sequence>
<evidence type="ECO:0000313" key="3">
    <source>
        <dbReference type="EMBL" id="MES1919595.1"/>
    </source>
</evidence>
<protein>
    <recommendedName>
        <fullName evidence="5">BZIP domain-containing protein</fullName>
    </recommendedName>
</protein>
<reference evidence="3 4" key="1">
    <citation type="journal article" date="2024" name="BMC Biol.">
        <title>Comparative genomics of Ascetosporea gives new insight into the evolutionary basis for animal parasitism in Rhizaria.</title>
        <authorList>
            <person name="Hiltunen Thoren M."/>
            <person name="Onut-Brannstrom I."/>
            <person name="Alfjorden A."/>
            <person name="Peckova H."/>
            <person name="Swords F."/>
            <person name="Hooper C."/>
            <person name="Holzer A.S."/>
            <person name="Bass D."/>
            <person name="Burki F."/>
        </authorList>
    </citation>
    <scope>NUCLEOTIDE SEQUENCE [LARGE SCALE GENOMIC DNA]</scope>
    <source>
        <strain evidence="3">20-A016</strain>
    </source>
</reference>
<dbReference type="Proteomes" id="UP001439008">
    <property type="component" value="Unassembled WGS sequence"/>
</dbReference>
<keyword evidence="4" id="KW-1185">Reference proteome</keyword>
<feature type="coiled-coil region" evidence="1">
    <location>
        <begin position="63"/>
        <end position="129"/>
    </location>
</feature>
<dbReference type="EMBL" id="JBDODL010000334">
    <property type="protein sequence ID" value="MES1919595.1"/>
    <property type="molecule type" value="Genomic_DNA"/>
</dbReference>
<comment type="caution">
    <text evidence="3">The sequence shown here is derived from an EMBL/GenBank/DDBJ whole genome shotgun (WGS) entry which is preliminary data.</text>
</comment>
<feature type="transmembrane region" description="Helical" evidence="2">
    <location>
        <begin position="14"/>
        <end position="32"/>
    </location>
</feature>
<feature type="non-terminal residue" evidence="3">
    <location>
        <position position="1"/>
    </location>
</feature>
<evidence type="ECO:0000256" key="2">
    <source>
        <dbReference type="SAM" id="Phobius"/>
    </source>
</evidence>
<evidence type="ECO:0008006" key="5">
    <source>
        <dbReference type="Google" id="ProtNLM"/>
    </source>
</evidence>
<organism evidence="3 4">
    <name type="scientific">Bonamia ostreae</name>
    <dbReference type="NCBI Taxonomy" id="126728"/>
    <lineage>
        <taxon>Eukaryota</taxon>
        <taxon>Sar</taxon>
        <taxon>Rhizaria</taxon>
        <taxon>Endomyxa</taxon>
        <taxon>Ascetosporea</taxon>
        <taxon>Haplosporida</taxon>
        <taxon>Bonamia</taxon>
    </lineage>
</organism>
<keyword evidence="2" id="KW-0472">Membrane</keyword>
<name>A0ABV2AIU2_9EUKA</name>
<evidence type="ECO:0000313" key="4">
    <source>
        <dbReference type="Proteomes" id="UP001439008"/>
    </source>
</evidence>
<keyword evidence="1" id="KW-0175">Coiled coil</keyword>
<keyword evidence="2" id="KW-0812">Transmembrane</keyword>
<evidence type="ECO:0000256" key="1">
    <source>
        <dbReference type="SAM" id="Coils"/>
    </source>
</evidence>
<gene>
    <name evidence="3" type="ORF">MHBO_001396</name>
</gene>
<proteinExistence type="predicted"/>
<accession>A0ABV2AIU2</accession>